<dbReference type="RefSeq" id="WP_090245519.1">
    <property type="nucleotide sequence ID" value="NZ_FNOU01000013.1"/>
</dbReference>
<reference evidence="10" key="1">
    <citation type="submission" date="2016-10" db="EMBL/GenBank/DDBJ databases">
        <authorList>
            <person name="Varghese N."/>
            <person name="Submissions S."/>
        </authorList>
    </citation>
    <scope>NUCLEOTIDE SEQUENCE [LARGE SCALE GENOMIC DNA]</scope>
    <source>
        <strain evidence="10">VPI 5359</strain>
    </source>
</reference>
<dbReference type="OrthoDB" id="9808392at2"/>
<dbReference type="PANTHER" id="PTHR33398">
    <property type="entry name" value="30S RIBOSOMAL PROTEIN S20"/>
    <property type="match status" value="1"/>
</dbReference>
<dbReference type="InterPro" id="IPR036510">
    <property type="entry name" value="Ribosomal_bS20_sf"/>
</dbReference>
<evidence type="ECO:0000256" key="6">
    <source>
        <dbReference type="ARBA" id="ARBA00023274"/>
    </source>
</evidence>
<dbReference type="EMBL" id="FNOU01000013">
    <property type="protein sequence ID" value="SDY00336.1"/>
    <property type="molecule type" value="Genomic_DNA"/>
</dbReference>
<keyword evidence="5 8" id="KW-0689">Ribosomal protein</keyword>
<dbReference type="FunFam" id="1.20.58.110:FF:000001">
    <property type="entry name" value="30S ribosomal protein S20"/>
    <property type="match status" value="1"/>
</dbReference>
<name>A0A1H3GAP3_EUBBA</name>
<dbReference type="Proteomes" id="UP000199652">
    <property type="component" value="Unassembled WGS sequence"/>
</dbReference>
<dbReference type="NCBIfam" id="TIGR00029">
    <property type="entry name" value="S20"/>
    <property type="match status" value="1"/>
</dbReference>
<dbReference type="STRING" id="1528.SAMN04488579_11343"/>
<dbReference type="PANTHER" id="PTHR33398:SF1">
    <property type="entry name" value="SMALL RIBOSOMAL SUBUNIT PROTEIN BS20C"/>
    <property type="match status" value="1"/>
</dbReference>
<evidence type="ECO:0000256" key="1">
    <source>
        <dbReference type="ARBA" id="ARBA00003134"/>
    </source>
</evidence>
<dbReference type="GO" id="GO:0070181">
    <property type="term" value="F:small ribosomal subunit rRNA binding"/>
    <property type="evidence" value="ECO:0007669"/>
    <property type="project" value="TreeGrafter"/>
</dbReference>
<evidence type="ECO:0000256" key="5">
    <source>
        <dbReference type="ARBA" id="ARBA00022980"/>
    </source>
</evidence>
<dbReference type="AlphaFoldDB" id="A0A1H3GAP3"/>
<evidence type="ECO:0000313" key="10">
    <source>
        <dbReference type="Proteomes" id="UP000199652"/>
    </source>
</evidence>
<accession>A0A1H3GAP3</accession>
<gene>
    <name evidence="8" type="primary">rpsT</name>
    <name evidence="9" type="ORF">SAMN04488579_11343</name>
</gene>
<dbReference type="InterPro" id="IPR002583">
    <property type="entry name" value="Ribosomal_bS20"/>
</dbReference>
<protein>
    <recommendedName>
        <fullName evidence="7 8">Small ribosomal subunit protein bS20</fullName>
    </recommendedName>
</protein>
<evidence type="ECO:0000313" key="9">
    <source>
        <dbReference type="EMBL" id="SDY00336.1"/>
    </source>
</evidence>
<proteinExistence type="inferred from homology"/>
<dbReference type="GO" id="GO:0003735">
    <property type="term" value="F:structural constituent of ribosome"/>
    <property type="evidence" value="ECO:0007669"/>
    <property type="project" value="InterPro"/>
</dbReference>
<dbReference type="GO" id="GO:0015935">
    <property type="term" value="C:small ribosomal subunit"/>
    <property type="evidence" value="ECO:0007669"/>
    <property type="project" value="TreeGrafter"/>
</dbReference>
<evidence type="ECO:0000256" key="7">
    <source>
        <dbReference type="ARBA" id="ARBA00035136"/>
    </source>
</evidence>
<dbReference type="Pfam" id="PF01649">
    <property type="entry name" value="Ribosomal_S20p"/>
    <property type="match status" value="1"/>
</dbReference>
<dbReference type="Gene3D" id="1.20.58.110">
    <property type="entry name" value="Ribosomal protein S20"/>
    <property type="match status" value="1"/>
</dbReference>
<comment type="function">
    <text evidence="1 8">Binds directly to 16S ribosomal RNA.</text>
</comment>
<keyword evidence="3 8" id="KW-0699">rRNA-binding</keyword>
<keyword evidence="4 8" id="KW-0694">RNA-binding</keyword>
<keyword evidence="6 8" id="KW-0687">Ribonucleoprotein</keyword>
<dbReference type="HAMAP" id="MF_00500">
    <property type="entry name" value="Ribosomal_bS20"/>
    <property type="match status" value="1"/>
</dbReference>
<evidence type="ECO:0000256" key="3">
    <source>
        <dbReference type="ARBA" id="ARBA00022730"/>
    </source>
</evidence>
<dbReference type="SUPFAM" id="SSF46992">
    <property type="entry name" value="Ribosomal protein S20"/>
    <property type="match status" value="1"/>
</dbReference>
<evidence type="ECO:0000256" key="4">
    <source>
        <dbReference type="ARBA" id="ARBA00022884"/>
    </source>
</evidence>
<sequence>MANIKSAMKRAKTNEKARLRNKAVRTNLKTAVKNFDAAVAGGDKAQAEESYRLAAKKLDMAVTKKVIHKNAASRKKSSLAKALNQMSV</sequence>
<organism evidence="9 10">
    <name type="scientific">Eubacterium barkeri</name>
    <name type="common">Clostridium barkeri</name>
    <dbReference type="NCBI Taxonomy" id="1528"/>
    <lineage>
        <taxon>Bacteria</taxon>
        <taxon>Bacillati</taxon>
        <taxon>Bacillota</taxon>
        <taxon>Clostridia</taxon>
        <taxon>Eubacteriales</taxon>
        <taxon>Eubacteriaceae</taxon>
        <taxon>Eubacterium</taxon>
    </lineage>
</organism>
<dbReference type="GO" id="GO:0005829">
    <property type="term" value="C:cytosol"/>
    <property type="evidence" value="ECO:0007669"/>
    <property type="project" value="TreeGrafter"/>
</dbReference>
<evidence type="ECO:0000256" key="8">
    <source>
        <dbReference type="HAMAP-Rule" id="MF_00500"/>
    </source>
</evidence>
<keyword evidence="10" id="KW-1185">Reference proteome</keyword>
<evidence type="ECO:0000256" key="2">
    <source>
        <dbReference type="ARBA" id="ARBA00007634"/>
    </source>
</evidence>
<comment type="similarity">
    <text evidence="2 8">Belongs to the bacterial ribosomal protein bS20 family.</text>
</comment>
<dbReference type="GO" id="GO:0006412">
    <property type="term" value="P:translation"/>
    <property type="evidence" value="ECO:0007669"/>
    <property type="project" value="UniProtKB-UniRule"/>
</dbReference>